<dbReference type="EMBL" id="KQ964437">
    <property type="protein sequence ID" value="KXN73381.1"/>
    <property type="molecule type" value="Genomic_DNA"/>
</dbReference>
<proteinExistence type="predicted"/>
<name>A0A137PEK9_CONC2</name>
<dbReference type="Proteomes" id="UP000070444">
    <property type="component" value="Unassembled WGS sequence"/>
</dbReference>
<dbReference type="AlphaFoldDB" id="A0A137PEK9"/>
<protein>
    <recommendedName>
        <fullName evidence="1">Peptide N-acetyl-beta-D-glucosaminyl asparaginase amidase A N-terminal domain-containing protein</fullName>
    </recommendedName>
</protein>
<reference evidence="2 3" key="1">
    <citation type="journal article" date="2015" name="Genome Biol. Evol.">
        <title>Phylogenomic analyses indicate that early fungi evolved digesting cell walls of algal ancestors of land plants.</title>
        <authorList>
            <person name="Chang Y."/>
            <person name="Wang S."/>
            <person name="Sekimoto S."/>
            <person name="Aerts A.L."/>
            <person name="Choi C."/>
            <person name="Clum A."/>
            <person name="LaButti K.M."/>
            <person name="Lindquist E.A."/>
            <person name="Yee Ngan C."/>
            <person name="Ohm R.A."/>
            <person name="Salamov A.A."/>
            <person name="Grigoriev I.V."/>
            <person name="Spatafora J.W."/>
            <person name="Berbee M.L."/>
        </authorList>
    </citation>
    <scope>NUCLEOTIDE SEQUENCE [LARGE SCALE GENOMIC DNA]</scope>
    <source>
        <strain evidence="2 3">NRRL 28638</strain>
    </source>
</reference>
<dbReference type="STRING" id="796925.A0A137PEK9"/>
<feature type="domain" description="Peptide N-acetyl-beta-D-glucosaminyl asparaginase amidase A N-terminal" evidence="1">
    <location>
        <begin position="71"/>
        <end position="383"/>
    </location>
</feature>
<evidence type="ECO:0000313" key="2">
    <source>
        <dbReference type="EMBL" id="KXN73381.1"/>
    </source>
</evidence>
<dbReference type="InterPro" id="IPR021102">
    <property type="entry name" value="PNGase_A"/>
</dbReference>
<dbReference type="Pfam" id="PF12222">
    <property type="entry name" value="PNGaseA"/>
    <property type="match status" value="1"/>
</dbReference>
<sequence>MKVVYIFSVITQLGLIIGYSAKKHNLYEKYTYSGEDEVYGDLRAAGKSNNGTRYNYESPYELALVPISRPAPKPDCEINLMHYEFGFSWGKPYVGPYRPDEKCKGKAIKKAVLSWKGYSKGTQFDRIAAAWIDGIEILRTSTAEPTQDGLGWEFSVDVTRYSSLLHSDRTLTVSLNNIVNEIYTGPFLIDIKLEVYLDKKSPYKKPDSVYKRPADNIIGISQFGQNNEPWFTMQNGKSVKFKLPKIPNNIQRVVLEVFITGHGGEEFWQYNTPDDFAVANSLPRYGPLRELQVSVNGIEAGVGWPFPVIFTGGVCPALWRPISGIGSFSTDPIRFELSQFIGDLIKNPNSEIELLVSPSDAYWLVTGNLHLWNNDDGIGKNSGMISSNSLKFSINPQVETTFEDKVYNFKTSARRIYTQKGFIDREDGRIRVETARRLVFNHDLKYFNNTDKQIYDFSVNVVTETRFLHFPSDLKSEDENQSGVRELHRESFQSKWRFSGQTEYTPYQPSGFLIDATMAADIIHRDYN</sequence>
<keyword evidence="3" id="KW-1185">Reference proteome</keyword>
<evidence type="ECO:0000259" key="1">
    <source>
        <dbReference type="Pfam" id="PF12222"/>
    </source>
</evidence>
<dbReference type="PANTHER" id="PTHR31104">
    <property type="entry name" value="PEPTIDE-N4-(N-ACETYL-BETA-GLUCOSAMINYL)ASPARAGINE AMIDASE A PROTEIN"/>
    <property type="match status" value="1"/>
</dbReference>
<organism evidence="2 3">
    <name type="scientific">Conidiobolus coronatus (strain ATCC 28846 / CBS 209.66 / NRRL 28638)</name>
    <name type="common">Delacroixia coronata</name>
    <dbReference type="NCBI Taxonomy" id="796925"/>
    <lineage>
        <taxon>Eukaryota</taxon>
        <taxon>Fungi</taxon>
        <taxon>Fungi incertae sedis</taxon>
        <taxon>Zoopagomycota</taxon>
        <taxon>Entomophthoromycotina</taxon>
        <taxon>Entomophthoromycetes</taxon>
        <taxon>Entomophthorales</taxon>
        <taxon>Ancylistaceae</taxon>
        <taxon>Conidiobolus</taxon>
    </lineage>
</organism>
<evidence type="ECO:0000313" key="3">
    <source>
        <dbReference type="Proteomes" id="UP000070444"/>
    </source>
</evidence>
<accession>A0A137PEK9</accession>
<gene>
    <name evidence="2" type="ORF">CONCODRAFT_83526</name>
</gene>
<dbReference type="InterPro" id="IPR056948">
    <property type="entry name" value="PNGaseA_N"/>
</dbReference>
<dbReference type="OrthoDB" id="1612078at2759"/>